<evidence type="ECO:0000256" key="1">
    <source>
        <dbReference type="SAM" id="SignalP"/>
    </source>
</evidence>
<feature type="signal peptide" evidence="1">
    <location>
        <begin position="1"/>
        <end position="17"/>
    </location>
</feature>
<proteinExistence type="predicted"/>
<evidence type="ECO:0000313" key="4">
    <source>
        <dbReference type="Proteomes" id="UP001175228"/>
    </source>
</evidence>
<keyword evidence="1" id="KW-0732">Signal</keyword>
<feature type="domain" description="Deoxyribonuclease NucA/NucB" evidence="2">
    <location>
        <begin position="72"/>
        <end position="146"/>
    </location>
</feature>
<comment type="caution">
    <text evidence="3">The sequence shown here is derived from an EMBL/GenBank/DDBJ whole genome shotgun (WGS) entry which is preliminary data.</text>
</comment>
<gene>
    <name evidence="3" type="ORF">EDD18DRAFT_1357320</name>
</gene>
<feature type="chain" id="PRO_5041242016" evidence="1">
    <location>
        <begin position="18"/>
        <end position="198"/>
    </location>
</feature>
<evidence type="ECO:0000313" key="3">
    <source>
        <dbReference type="EMBL" id="KAK0492938.1"/>
    </source>
</evidence>
<organism evidence="3 4">
    <name type="scientific">Armillaria luteobubalina</name>
    <dbReference type="NCBI Taxonomy" id="153913"/>
    <lineage>
        <taxon>Eukaryota</taxon>
        <taxon>Fungi</taxon>
        <taxon>Dikarya</taxon>
        <taxon>Basidiomycota</taxon>
        <taxon>Agaricomycotina</taxon>
        <taxon>Agaricomycetes</taxon>
        <taxon>Agaricomycetidae</taxon>
        <taxon>Agaricales</taxon>
        <taxon>Marasmiineae</taxon>
        <taxon>Physalacriaceae</taxon>
        <taxon>Armillaria</taxon>
    </lineage>
</organism>
<dbReference type="Proteomes" id="UP001175228">
    <property type="component" value="Unassembled WGS sequence"/>
</dbReference>
<dbReference type="Pfam" id="PF14040">
    <property type="entry name" value="DNase_NucA_NucB"/>
    <property type="match status" value="1"/>
</dbReference>
<keyword evidence="4" id="KW-1185">Reference proteome</keyword>
<dbReference type="InterPro" id="IPR029476">
    <property type="entry name" value="DNase_NucA_NucB"/>
</dbReference>
<reference evidence="3" key="1">
    <citation type="submission" date="2023-06" db="EMBL/GenBank/DDBJ databases">
        <authorList>
            <consortium name="Lawrence Berkeley National Laboratory"/>
            <person name="Ahrendt S."/>
            <person name="Sahu N."/>
            <person name="Indic B."/>
            <person name="Wong-Bajracharya J."/>
            <person name="Merenyi Z."/>
            <person name="Ke H.-M."/>
            <person name="Monk M."/>
            <person name="Kocsube S."/>
            <person name="Drula E."/>
            <person name="Lipzen A."/>
            <person name="Balint B."/>
            <person name="Henrissat B."/>
            <person name="Andreopoulos B."/>
            <person name="Martin F.M."/>
            <person name="Harder C.B."/>
            <person name="Rigling D."/>
            <person name="Ford K.L."/>
            <person name="Foster G.D."/>
            <person name="Pangilinan J."/>
            <person name="Papanicolaou A."/>
            <person name="Barry K."/>
            <person name="LaButti K."/>
            <person name="Viragh M."/>
            <person name="Koriabine M."/>
            <person name="Yan M."/>
            <person name="Riley R."/>
            <person name="Champramary S."/>
            <person name="Plett K.L."/>
            <person name="Tsai I.J."/>
            <person name="Slot J."/>
            <person name="Sipos G."/>
            <person name="Plett J."/>
            <person name="Nagy L.G."/>
            <person name="Grigoriev I.V."/>
        </authorList>
    </citation>
    <scope>NUCLEOTIDE SEQUENCE</scope>
    <source>
        <strain evidence="3">HWK02</strain>
    </source>
</reference>
<sequence length="198" mass="20703">MFKGLFIVTCLLLGIHALPTELSNATDASNATAVGLTTSASFTFTLDYLLYPQSCENICFSWYCNKGPRSVAPDRVNAKAHRASNSCGKSTPNRCSISKGHLPGYQCDEWPWASSTAGGANAATRCIPAADNTGSGSSWGNFINNKGPQASGTVADGVLVDIKIINIPLTARFCLGEIGLPVPGCTSDAGQPMLQQIG</sequence>
<name>A0AA39Q188_9AGAR</name>
<evidence type="ECO:0000259" key="2">
    <source>
        <dbReference type="Pfam" id="PF14040"/>
    </source>
</evidence>
<accession>A0AA39Q188</accession>
<protein>
    <submittedName>
        <fullName evidence="3">Deoxyribonuclease NucA/NucB-domain-containing protein</fullName>
    </submittedName>
</protein>
<dbReference type="AlphaFoldDB" id="A0AA39Q188"/>
<dbReference type="EMBL" id="JAUEPU010000027">
    <property type="protein sequence ID" value="KAK0492938.1"/>
    <property type="molecule type" value="Genomic_DNA"/>
</dbReference>